<feature type="disulfide bond" description="Redox-active" evidence="12">
    <location>
        <begin position="33"/>
        <end position="36"/>
    </location>
</feature>
<evidence type="ECO:0000256" key="1">
    <source>
        <dbReference type="ARBA" id="ARBA00004141"/>
    </source>
</evidence>
<organism evidence="14 15">
    <name type="scientific">Bacillus kandeliae</name>
    <dbReference type="NCBI Taxonomy" id="3129297"/>
    <lineage>
        <taxon>Bacteria</taxon>
        <taxon>Bacillati</taxon>
        <taxon>Bacillota</taxon>
        <taxon>Bacilli</taxon>
        <taxon>Bacillales</taxon>
        <taxon>Bacillaceae</taxon>
        <taxon>Bacillus</taxon>
    </lineage>
</organism>
<feature type="transmembrane region" description="Helical" evidence="13">
    <location>
        <begin position="107"/>
        <end position="132"/>
    </location>
</feature>
<keyword evidence="4 12" id="KW-0812">Transmembrane</keyword>
<dbReference type="Proteomes" id="UP001387364">
    <property type="component" value="Chromosome"/>
</dbReference>
<evidence type="ECO:0000256" key="6">
    <source>
        <dbReference type="ARBA" id="ARBA00022989"/>
    </source>
</evidence>
<dbReference type="RefSeq" id="WP_338753451.1">
    <property type="nucleotide sequence ID" value="NZ_CP147404.1"/>
</dbReference>
<keyword evidence="10 12" id="KW-0143">Chaperone</keyword>
<keyword evidence="6 12" id="KW-1133">Transmembrane helix</keyword>
<evidence type="ECO:0000256" key="11">
    <source>
        <dbReference type="ARBA" id="ARBA00023284"/>
    </source>
</evidence>
<comment type="subcellular location">
    <subcellularLocation>
        <location evidence="12">Cell membrane</location>
        <topology evidence="12">Multi-pass membrane protein</topology>
    </subcellularLocation>
    <subcellularLocation>
        <location evidence="1">Membrane</location>
        <topology evidence="1">Multi-pass membrane protein</topology>
    </subcellularLocation>
</comment>
<comment type="function">
    <text evidence="12">Required for disulfide bond formation in some proteins.</text>
</comment>
<dbReference type="Pfam" id="PF02600">
    <property type="entry name" value="DsbB"/>
    <property type="match status" value="1"/>
</dbReference>
<evidence type="ECO:0000256" key="9">
    <source>
        <dbReference type="ARBA" id="ARBA00023157"/>
    </source>
</evidence>
<evidence type="ECO:0000256" key="5">
    <source>
        <dbReference type="ARBA" id="ARBA00022982"/>
    </source>
</evidence>
<keyword evidence="11 12" id="KW-0676">Redox-active center</keyword>
<keyword evidence="8 12" id="KW-0472">Membrane</keyword>
<evidence type="ECO:0000256" key="10">
    <source>
        <dbReference type="ARBA" id="ARBA00023186"/>
    </source>
</evidence>
<dbReference type="SUPFAM" id="SSF158442">
    <property type="entry name" value="DsbB-like"/>
    <property type="match status" value="1"/>
</dbReference>
<dbReference type="InterPro" id="IPR023380">
    <property type="entry name" value="DsbB-like_sf"/>
</dbReference>
<protein>
    <recommendedName>
        <fullName evidence="12">Probable disulfide formation protein</fullName>
    </recommendedName>
    <alternativeName>
        <fullName evidence="12">Disulfide oxidoreductase</fullName>
    </alternativeName>
    <alternativeName>
        <fullName evidence="12">Thiol-disulfide oxidoreductase</fullName>
    </alternativeName>
</protein>
<dbReference type="Gene3D" id="1.20.1550.10">
    <property type="entry name" value="DsbB-like"/>
    <property type="match status" value="1"/>
</dbReference>
<keyword evidence="7 12" id="KW-0560">Oxidoreductase</keyword>
<gene>
    <name evidence="12" type="primary">bdbC</name>
    <name evidence="14" type="ORF">WDJ61_04565</name>
</gene>
<dbReference type="InterPro" id="IPR012187">
    <property type="entry name" value="Disulphide_bond_form_BdbC"/>
</dbReference>
<feature type="transmembrane region" description="Helical" evidence="13">
    <location>
        <begin position="7"/>
        <end position="25"/>
    </location>
</feature>
<dbReference type="PANTHER" id="PTHR43469:SF1">
    <property type="entry name" value="SPBETA PROPHAGE-DERIVED DISULFIDE BOND FORMATION PROTEIN B"/>
    <property type="match status" value="1"/>
</dbReference>
<evidence type="ECO:0000256" key="2">
    <source>
        <dbReference type="ARBA" id="ARBA00007602"/>
    </source>
</evidence>
<evidence type="ECO:0000313" key="15">
    <source>
        <dbReference type="Proteomes" id="UP001387364"/>
    </source>
</evidence>
<dbReference type="EMBL" id="CP147404">
    <property type="protein sequence ID" value="WXB93907.1"/>
    <property type="molecule type" value="Genomic_DNA"/>
</dbReference>
<dbReference type="PANTHER" id="PTHR43469">
    <property type="entry name" value="DISULFIDE FORMATION PROTEIN-RELATED"/>
    <property type="match status" value="1"/>
</dbReference>
<reference evidence="14 15" key="1">
    <citation type="submission" date="2024-02" db="EMBL/GenBank/DDBJ databases">
        <title>Seven novel Bacillus-like species.</title>
        <authorList>
            <person name="Liu G."/>
        </authorList>
    </citation>
    <scope>NUCLEOTIDE SEQUENCE [LARGE SCALE GENOMIC DNA]</scope>
    <source>
        <strain evidence="14 15">FJAT-52991</strain>
    </source>
</reference>
<dbReference type="HAMAP" id="MF_00287">
    <property type="entry name" value="BdbC"/>
    <property type="match status" value="1"/>
</dbReference>
<evidence type="ECO:0000256" key="12">
    <source>
        <dbReference type="HAMAP-Rule" id="MF_00287"/>
    </source>
</evidence>
<sequence>MKKENLLFTAWGTSFVAMLGSLYFSEVMKYEPCELCWYQRIFMYPIVFILGLAVVKKDVTAAKYSLLLSIIGGSISLYHYAIQKVDFLAESAPGCGRVPCTGMYIDVFGFITIPFLALTAFIIIFVTSLMIIKGKDNA</sequence>
<proteinExistence type="inferred from homology"/>
<evidence type="ECO:0000256" key="7">
    <source>
        <dbReference type="ARBA" id="ARBA00023002"/>
    </source>
</evidence>
<evidence type="ECO:0000256" key="8">
    <source>
        <dbReference type="ARBA" id="ARBA00023136"/>
    </source>
</evidence>
<evidence type="ECO:0000256" key="3">
    <source>
        <dbReference type="ARBA" id="ARBA00022448"/>
    </source>
</evidence>
<keyword evidence="12" id="KW-1003">Cell membrane</keyword>
<evidence type="ECO:0000313" key="14">
    <source>
        <dbReference type="EMBL" id="WXB93907.1"/>
    </source>
</evidence>
<dbReference type="NCBIfam" id="NF002849">
    <property type="entry name" value="PRK03113.1"/>
    <property type="match status" value="1"/>
</dbReference>
<accession>A0ABZ2N9G3</accession>
<comment type="caution">
    <text evidence="12">Lacks conserved residue(s) required for the propagation of feature annotation.</text>
</comment>
<comment type="similarity">
    <text evidence="2 12">Belongs to the DsbB family. BdbC subfamily.</text>
</comment>
<dbReference type="PIRSF" id="PIRSF036659">
    <property type="entry name" value="BdbC"/>
    <property type="match status" value="1"/>
</dbReference>
<keyword evidence="15" id="KW-1185">Reference proteome</keyword>
<feature type="transmembrane region" description="Helical" evidence="13">
    <location>
        <begin position="64"/>
        <end position="82"/>
    </location>
</feature>
<name>A0ABZ2N9G3_9BACI</name>
<dbReference type="InterPro" id="IPR003752">
    <property type="entry name" value="DiS_bond_form_DsbB/BdbC"/>
</dbReference>
<keyword evidence="3 12" id="KW-0813">Transport</keyword>
<keyword evidence="5 12" id="KW-0249">Electron transport</keyword>
<keyword evidence="9 12" id="KW-1015">Disulfide bond</keyword>
<evidence type="ECO:0000256" key="13">
    <source>
        <dbReference type="SAM" id="Phobius"/>
    </source>
</evidence>
<feature type="transmembrane region" description="Helical" evidence="13">
    <location>
        <begin position="37"/>
        <end position="55"/>
    </location>
</feature>
<evidence type="ECO:0000256" key="4">
    <source>
        <dbReference type="ARBA" id="ARBA00022692"/>
    </source>
</evidence>